<dbReference type="Pfam" id="PF08279">
    <property type="entry name" value="HTH_11"/>
    <property type="match status" value="1"/>
</dbReference>
<protein>
    <submittedName>
        <fullName evidence="5">Mga helix-turn-helix domain-containing protein</fullName>
    </submittedName>
</protein>
<dbReference type="InterPro" id="IPR050661">
    <property type="entry name" value="BglG_antiterminators"/>
</dbReference>
<dbReference type="InterPro" id="IPR036388">
    <property type="entry name" value="WH-like_DNA-bd_sf"/>
</dbReference>
<gene>
    <name evidence="5" type="ORF">PCORN_18676</name>
</gene>
<dbReference type="PANTHER" id="PTHR30185:SF18">
    <property type="entry name" value="TRANSCRIPTIONAL REGULATOR MTLR"/>
    <property type="match status" value="1"/>
</dbReference>
<dbReference type="Pfam" id="PF05043">
    <property type="entry name" value="Mga"/>
    <property type="match status" value="1"/>
</dbReference>
<comment type="caution">
    <text evidence="5">The sequence shown here is derived from an EMBL/GenBank/DDBJ whole genome shotgun (WGS) entry which is preliminary data.</text>
</comment>
<organism evidence="5 6">
    <name type="scientific">Listeria cornellensis FSL F6-0969</name>
    <dbReference type="NCBI Taxonomy" id="1265820"/>
    <lineage>
        <taxon>Bacteria</taxon>
        <taxon>Bacillati</taxon>
        <taxon>Bacillota</taxon>
        <taxon>Bacilli</taxon>
        <taxon>Bacillales</taxon>
        <taxon>Listeriaceae</taxon>
        <taxon>Listeria</taxon>
    </lineage>
</organism>
<keyword evidence="1" id="KW-0805">Transcription regulation</keyword>
<dbReference type="RefSeq" id="WP_036082562.1">
    <property type="nucleotide sequence ID" value="NZ_AODE01000053.1"/>
</dbReference>
<evidence type="ECO:0000313" key="6">
    <source>
        <dbReference type="Proteomes" id="UP000019254"/>
    </source>
</evidence>
<feature type="domain" description="Mga helix-turn-helix" evidence="3">
    <location>
        <begin position="78"/>
        <end position="160"/>
    </location>
</feature>
<dbReference type="STRING" id="1265820.PCORN_18676"/>
<name>W7BVI6_9LIST</name>
<dbReference type="InterPro" id="IPR013196">
    <property type="entry name" value="HTH_11"/>
</dbReference>
<evidence type="ECO:0000313" key="5">
    <source>
        <dbReference type="EMBL" id="EUJ24343.1"/>
    </source>
</evidence>
<dbReference type="InterPro" id="IPR007737">
    <property type="entry name" value="Mga_HTH"/>
</dbReference>
<dbReference type="Proteomes" id="UP000019254">
    <property type="component" value="Unassembled WGS sequence"/>
</dbReference>
<evidence type="ECO:0000259" key="4">
    <source>
        <dbReference type="Pfam" id="PF08279"/>
    </source>
</evidence>
<evidence type="ECO:0000256" key="1">
    <source>
        <dbReference type="ARBA" id="ARBA00023015"/>
    </source>
</evidence>
<proteinExistence type="predicted"/>
<dbReference type="EMBL" id="AODE01000053">
    <property type="protein sequence ID" value="EUJ24343.1"/>
    <property type="molecule type" value="Genomic_DNA"/>
</dbReference>
<dbReference type="PATRIC" id="fig|1265820.5.peg.3680"/>
<evidence type="ECO:0000256" key="2">
    <source>
        <dbReference type="ARBA" id="ARBA00023163"/>
    </source>
</evidence>
<dbReference type="PANTHER" id="PTHR30185">
    <property type="entry name" value="CRYPTIC BETA-GLUCOSIDE BGL OPERON ANTITERMINATOR"/>
    <property type="match status" value="1"/>
</dbReference>
<dbReference type="OrthoDB" id="2363980at2"/>
<dbReference type="Gene3D" id="1.10.10.10">
    <property type="entry name" value="Winged helix-like DNA-binding domain superfamily/Winged helix DNA-binding domain"/>
    <property type="match status" value="1"/>
</dbReference>
<keyword evidence="6" id="KW-1185">Reference proteome</keyword>
<sequence length="486" mass="57177">MNKFSLDIIADKKIRRKIYMVEKIFESQYPISLEEIATEFNVSVRTLERDIAEIGALDKDFIIQHKAIGYEIENSAVIDDLLLNISEQSPIFVIIQNIYEEIFLDIDEWADELFLSSSALYRYLTSLRNILNDFNLTLSLTPVNIEGAEVDIRYFYQYFFYSINDISPTYRPGSELLDIFEKNHNYFLENTEIDGSVQHRSLLYWIMVVNKRVSQNHFIEIPDDIHEKQQQSLTYKYIDKLAHEILTSIPSDKISKDEITFLDILILDNYIYRENLAGPIEKRLYPLLTDELEAFVTDFFKAANISTPSKSTLYIFVFYIRNTLLLSELTPLFQKNFFEVNQFVKTTHYTVFKKWMDAISFSKIEIFEKFVHLEDICVNLTMFTLYATNKDVNNMPHVLFSFDGKTAYLNYLHMFVENFIGGNTKVTFNYNKHITNELANKLGVDIIVKNYKETSEEFDCIHYSTSRHPTTKDWDNIYHLILGMQS</sequence>
<evidence type="ECO:0000259" key="3">
    <source>
        <dbReference type="Pfam" id="PF05043"/>
    </source>
</evidence>
<feature type="domain" description="Helix-turn-helix type 11" evidence="4">
    <location>
        <begin position="16"/>
        <end position="56"/>
    </location>
</feature>
<reference evidence="5 6" key="1">
    <citation type="journal article" date="2014" name="Int. J. Syst. Evol. Microbiol.">
        <title>Listeria floridensis sp. nov., Listeria aquatica sp. nov., Listeria cornellensis sp. nov., Listeria riparia sp. nov. and Listeria grandensis sp. nov., from agricultural and natural environments.</title>
        <authorList>
            <person name="den Bakker H.C."/>
            <person name="Warchocki S."/>
            <person name="Wright E.M."/>
            <person name="Allred A.F."/>
            <person name="Ahlstrom C."/>
            <person name="Manuel C.S."/>
            <person name="Stasiewicz M.J."/>
            <person name="Burrell A."/>
            <person name="Roof S."/>
            <person name="Strawn L."/>
            <person name="Fortes E.D."/>
            <person name="Nightingale K.K."/>
            <person name="Kephart D."/>
            <person name="Wiedmann M."/>
        </authorList>
    </citation>
    <scope>NUCLEOTIDE SEQUENCE [LARGE SCALE GENOMIC DNA]</scope>
    <source>
        <strain evidence="6">FSL F6-969</strain>
    </source>
</reference>
<dbReference type="AlphaFoldDB" id="W7BVI6"/>
<accession>W7BVI6</accession>
<keyword evidence="2" id="KW-0804">Transcription</keyword>